<dbReference type="SUPFAM" id="SSF51905">
    <property type="entry name" value="FAD/NAD(P)-binding domain"/>
    <property type="match status" value="2"/>
</dbReference>
<evidence type="ECO:0000256" key="5">
    <source>
        <dbReference type="ARBA" id="ARBA00023002"/>
    </source>
</evidence>
<gene>
    <name evidence="6" type="ORF">HK100_002776</name>
</gene>
<sequence>MSEKQVGIIGAGLAGLVAARHFLHAGWTVALFEIQAGVGGIWRSSYSFAKLQSPSSIYYLGEFPFPKPVDEFASKAQLEDYFAAYADHFGITKYISFNSKVTKIQKRPDNKKGWRLTVVDAEDQYTRDFDFVISAQGLFSGTPRIPDFKGQESFAGTIIHSSQLKDLSLLQKPTTIVVGACKTALEFLGKRVHEIRARNLELSKTYWIFRRSIWLIPENFVGLLVFKWRTSKRIFSFSWNKLRSLVRWHYQLPDLPKTKHELAEIAKAHERELAERTKPISQSLIYFFGYKPNDAFLPRFNLAKQCDADLQTAGLFDSVRSGVVDAKPNLTIQSFDGTNVHLSNAETIENVDVVILATGFSQTMLLPDGISGSLIENGGIFLYRNVVHPEIEDFAFIGMTAGLHITAATSMACHWLLAVLRGHVKLPSKEKQLKHIQARRVQHKEKCGEQEYGAGVVPNLVYLDQICRDLKISPLRKIAKWNKWGGVWNPIVWILELVQSYGPNDYVFLEVEAEVDESWRTQKKEF</sequence>
<evidence type="ECO:0000256" key="2">
    <source>
        <dbReference type="ARBA" id="ARBA00022630"/>
    </source>
</evidence>
<keyword evidence="7" id="KW-1185">Reference proteome</keyword>
<keyword evidence="4" id="KW-0521">NADP</keyword>
<evidence type="ECO:0000313" key="7">
    <source>
        <dbReference type="Proteomes" id="UP001211907"/>
    </source>
</evidence>
<comment type="caution">
    <text evidence="6">The sequence shown here is derived from an EMBL/GenBank/DDBJ whole genome shotgun (WGS) entry which is preliminary data.</text>
</comment>
<keyword evidence="2" id="KW-0285">Flavoprotein</keyword>
<dbReference type="InterPro" id="IPR036188">
    <property type="entry name" value="FAD/NAD-bd_sf"/>
</dbReference>
<keyword evidence="3" id="KW-0274">FAD</keyword>
<dbReference type="EMBL" id="JADGJH010001657">
    <property type="protein sequence ID" value="KAJ3111193.1"/>
    <property type="molecule type" value="Genomic_DNA"/>
</dbReference>
<dbReference type="PIRSF" id="PIRSF000332">
    <property type="entry name" value="FMO"/>
    <property type="match status" value="1"/>
</dbReference>
<keyword evidence="5" id="KW-0560">Oxidoreductase</keyword>
<reference evidence="6" key="1">
    <citation type="submission" date="2020-05" db="EMBL/GenBank/DDBJ databases">
        <title>Phylogenomic resolution of chytrid fungi.</title>
        <authorList>
            <person name="Stajich J.E."/>
            <person name="Amses K."/>
            <person name="Simmons R."/>
            <person name="Seto K."/>
            <person name="Myers J."/>
            <person name="Bonds A."/>
            <person name="Quandt C.A."/>
            <person name="Barry K."/>
            <person name="Liu P."/>
            <person name="Grigoriev I."/>
            <person name="Longcore J.E."/>
            <person name="James T.Y."/>
        </authorList>
    </citation>
    <scope>NUCLEOTIDE SEQUENCE</scope>
    <source>
        <strain evidence="6">JEL0513</strain>
    </source>
</reference>
<dbReference type="Gene3D" id="3.50.50.60">
    <property type="entry name" value="FAD/NAD(P)-binding domain"/>
    <property type="match status" value="2"/>
</dbReference>
<dbReference type="AlphaFoldDB" id="A0AAD5T0X8"/>
<dbReference type="GO" id="GO:0050660">
    <property type="term" value="F:flavin adenine dinucleotide binding"/>
    <property type="evidence" value="ECO:0007669"/>
    <property type="project" value="InterPro"/>
</dbReference>
<dbReference type="Pfam" id="PF00743">
    <property type="entry name" value="FMO-like"/>
    <property type="match status" value="2"/>
</dbReference>
<proteinExistence type="inferred from homology"/>
<dbReference type="InterPro" id="IPR000960">
    <property type="entry name" value="Flavin_mOase"/>
</dbReference>
<dbReference type="InterPro" id="IPR050346">
    <property type="entry name" value="FMO-like"/>
</dbReference>
<evidence type="ECO:0000256" key="4">
    <source>
        <dbReference type="ARBA" id="ARBA00022857"/>
    </source>
</evidence>
<dbReference type="Proteomes" id="UP001211907">
    <property type="component" value="Unassembled WGS sequence"/>
</dbReference>
<dbReference type="PANTHER" id="PTHR23023">
    <property type="entry name" value="DIMETHYLANILINE MONOOXYGENASE"/>
    <property type="match status" value="1"/>
</dbReference>
<comment type="similarity">
    <text evidence="1">Belongs to the FMO family.</text>
</comment>
<evidence type="ECO:0000256" key="3">
    <source>
        <dbReference type="ARBA" id="ARBA00022827"/>
    </source>
</evidence>
<organism evidence="6 7">
    <name type="scientific">Physocladia obscura</name>
    <dbReference type="NCBI Taxonomy" id="109957"/>
    <lineage>
        <taxon>Eukaryota</taxon>
        <taxon>Fungi</taxon>
        <taxon>Fungi incertae sedis</taxon>
        <taxon>Chytridiomycota</taxon>
        <taxon>Chytridiomycota incertae sedis</taxon>
        <taxon>Chytridiomycetes</taxon>
        <taxon>Chytridiales</taxon>
        <taxon>Chytriomycetaceae</taxon>
        <taxon>Physocladia</taxon>
    </lineage>
</organism>
<dbReference type="GO" id="GO:0004499">
    <property type="term" value="F:N,N-dimethylaniline monooxygenase activity"/>
    <property type="evidence" value="ECO:0007669"/>
    <property type="project" value="InterPro"/>
</dbReference>
<protein>
    <recommendedName>
        <fullName evidence="8">Flavin-containing monooxygenase</fullName>
    </recommendedName>
</protein>
<dbReference type="InterPro" id="IPR020946">
    <property type="entry name" value="Flavin_mOase-like"/>
</dbReference>
<evidence type="ECO:0000256" key="1">
    <source>
        <dbReference type="ARBA" id="ARBA00009183"/>
    </source>
</evidence>
<dbReference type="GO" id="GO:0050661">
    <property type="term" value="F:NADP binding"/>
    <property type="evidence" value="ECO:0007669"/>
    <property type="project" value="InterPro"/>
</dbReference>
<evidence type="ECO:0000313" key="6">
    <source>
        <dbReference type="EMBL" id="KAJ3111193.1"/>
    </source>
</evidence>
<accession>A0AAD5T0X8</accession>
<evidence type="ECO:0008006" key="8">
    <source>
        <dbReference type="Google" id="ProtNLM"/>
    </source>
</evidence>
<name>A0AAD5T0X8_9FUNG</name>